<evidence type="ECO:0000259" key="6">
    <source>
        <dbReference type="PROSITE" id="PS50023"/>
    </source>
</evidence>
<dbReference type="PANTHER" id="PTHR47020">
    <property type="entry name" value="HILLARIN"/>
    <property type="match status" value="1"/>
</dbReference>
<dbReference type="Gene3D" id="2.10.110.10">
    <property type="entry name" value="Cysteine Rich Protein"/>
    <property type="match status" value="1"/>
</dbReference>
<dbReference type="InterPro" id="IPR001781">
    <property type="entry name" value="Znf_LIM"/>
</dbReference>
<sequence>MLQNTYKAYRPNFYEGTCFRCNDTVYQVDRVGPLKDLTFFHGGCFKCAVCGTKLTLKTYYNNQHRQEDKEVYCSSHVPKIGPGHLDGSAVGIRSALNVPKSSNFVNEQIRCPGRGIFDAEALNVRTTHVNGGIQQTASQLSPTGGGGPGGGGGVGSIIIGGMGVGGGGGGGVVTYESSRHNSYSPSSYPSQGGESPGYQYGRFDASALHIAHALKQTEIQKAYKTHTEKPIDCYLDRDEQRKLEMKHRKEEDDLYRKFKRNRDEEEKRMRDEIMDEWEKELQRLTNRFEREMQVKRKRDDQNVLTLRHQQEKDDLEKNMTLRRDKKKESLTRKMLEHERAATAALVEKQSHEMLELINEKRSEYMMAESLYLEDPTEELEPYPSLAPDPAPPALSKFQIYSDPIEFANVDQIAISVAQEDQKSFTDLVRQLVGRCGSDIEKARTIFRWITVKNLNTMSFDDNLRGDSPMGLLRGIKNGTESYHVLFKRLCSYAGLHCVVIKGYSKSAGYQPGVRFEDNRFRNSWNAVYVAGAWRFVQCNWGARHLVNAKEAPKAGNKTKSDSLRYEYDDHYFLTDPKEFIYEFFPLQSDWQLLKQPIKLQEFEELPFVRSLFFRYGLYFSDPNTKAVMYTDSTGAATVRIAMPNHMQGSLIFHYNLKFYDSDGDTFESVSLKRFVMQSVGGNMVAFRVHAPCSGAFLLDIFANAVTPKEYLTGEPMKFKSVCKFKICCEELQTVMVPLPDCASGEWGPTKATRLFGLVPITHQDALVFAGRELEIQFRMSRQLTDFMATLHKNGVEEKRLSKFVSHSILDDIVTFNISFLEEGQYGLDIYTREMVPGHEIVGEKHLLTHCCKYLINSSKRN</sequence>
<evidence type="ECO:0000256" key="4">
    <source>
        <dbReference type="PROSITE-ProRule" id="PRU00125"/>
    </source>
</evidence>
<keyword evidence="2 4" id="KW-0862">Zinc</keyword>
<reference evidence="8 9" key="1">
    <citation type="submission" date="2025-05" db="UniProtKB">
        <authorList>
            <consortium name="RefSeq"/>
        </authorList>
    </citation>
    <scope>IDENTIFICATION</scope>
    <source>
        <tissue evidence="8 9">Whole Larva</tissue>
    </source>
</reference>
<evidence type="ECO:0000313" key="7">
    <source>
        <dbReference type="Proteomes" id="UP000695000"/>
    </source>
</evidence>
<organism evidence="7 8">
    <name type="scientific">Nicrophorus vespilloides</name>
    <name type="common">Boreal carrion beetle</name>
    <dbReference type="NCBI Taxonomy" id="110193"/>
    <lineage>
        <taxon>Eukaryota</taxon>
        <taxon>Metazoa</taxon>
        <taxon>Ecdysozoa</taxon>
        <taxon>Arthropoda</taxon>
        <taxon>Hexapoda</taxon>
        <taxon>Insecta</taxon>
        <taxon>Pterygota</taxon>
        <taxon>Neoptera</taxon>
        <taxon>Endopterygota</taxon>
        <taxon>Coleoptera</taxon>
        <taxon>Polyphaga</taxon>
        <taxon>Staphyliniformia</taxon>
        <taxon>Silphidae</taxon>
        <taxon>Nicrophorinae</taxon>
        <taxon>Nicrophorus</taxon>
    </lineage>
</organism>
<dbReference type="InterPro" id="IPR053041">
    <property type="entry name" value="Transglut-like_Superfamily_Mod"/>
</dbReference>
<dbReference type="Pfam" id="PF23265">
    <property type="entry name" value="Ig-like_KY"/>
    <property type="match status" value="2"/>
</dbReference>
<keyword evidence="3 4" id="KW-0440">LIM domain</keyword>
<dbReference type="PROSITE" id="PS50023">
    <property type="entry name" value="LIM_DOMAIN_2"/>
    <property type="match status" value="1"/>
</dbReference>
<evidence type="ECO:0000256" key="3">
    <source>
        <dbReference type="ARBA" id="ARBA00023038"/>
    </source>
</evidence>
<keyword evidence="7" id="KW-1185">Reference proteome</keyword>
<evidence type="ECO:0000313" key="9">
    <source>
        <dbReference type="RefSeq" id="XP_017768548.1"/>
    </source>
</evidence>
<evidence type="ECO:0000256" key="1">
    <source>
        <dbReference type="ARBA" id="ARBA00022723"/>
    </source>
</evidence>
<feature type="coiled-coil region" evidence="5">
    <location>
        <begin position="248"/>
        <end position="294"/>
    </location>
</feature>
<evidence type="ECO:0000256" key="2">
    <source>
        <dbReference type="ARBA" id="ARBA00022833"/>
    </source>
</evidence>
<evidence type="ECO:0000256" key="5">
    <source>
        <dbReference type="SAM" id="Coils"/>
    </source>
</evidence>
<dbReference type="PANTHER" id="PTHR47020:SF1">
    <property type="entry name" value="HILLARIN"/>
    <property type="match status" value="1"/>
</dbReference>
<dbReference type="InterPro" id="IPR002931">
    <property type="entry name" value="Transglutaminase-like"/>
</dbReference>
<dbReference type="CDD" id="cd09443">
    <property type="entry name" value="LIM_Ltd-1"/>
    <property type="match status" value="1"/>
</dbReference>
<dbReference type="Pfam" id="PF00412">
    <property type="entry name" value="LIM"/>
    <property type="match status" value="1"/>
</dbReference>
<proteinExistence type="predicted"/>
<feature type="domain" description="LIM zinc-binding" evidence="6">
    <location>
        <begin position="16"/>
        <end position="83"/>
    </location>
</feature>
<dbReference type="PROSITE" id="PS00478">
    <property type="entry name" value="LIM_DOMAIN_1"/>
    <property type="match status" value="1"/>
</dbReference>
<dbReference type="GeneID" id="108556789"/>
<dbReference type="RefSeq" id="XP_017768547.1">
    <property type="nucleotide sequence ID" value="XM_017913058.1"/>
</dbReference>
<dbReference type="SMART" id="SM00460">
    <property type="entry name" value="TGc"/>
    <property type="match status" value="1"/>
</dbReference>
<dbReference type="Proteomes" id="UP000695000">
    <property type="component" value="Unplaced"/>
</dbReference>
<dbReference type="SMART" id="SM00132">
    <property type="entry name" value="LIM"/>
    <property type="match status" value="1"/>
</dbReference>
<dbReference type="RefSeq" id="XP_017768548.1">
    <property type="nucleotide sequence ID" value="XM_017913059.1"/>
</dbReference>
<keyword evidence="1 4" id="KW-0479">Metal-binding</keyword>
<accession>A0ABM1M1U7</accession>
<name>A0ABM1M1U7_NICVS</name>
<gene>
    <name evidence="8 9" type="primary">LOC108556789</name>
</gene>
<protein>
    <submittedName>
        <fullName evidence="8 9">Kyphoscoliosis peptidase</fullName>
    </submittedName>
</protein>
<dbReference type="InterPro" id="IPR056564">
    <property type="entry name" value="Ig-like_KY"/>
</dbReference>
<keyword evidence="5" id="KW-0175">Coiled coil</keyword>
<evidence type="ECO:0000313" key="8">
    <source>
        <dbReference type="RefSeq" id="XP_017768547.1"/>
    </source>
</evidence>